<dbReference type="Pfam" id="PF03710">
    <property type="entry name" value="GlnE"/>
    <property type="match status" value="2"/>
</dbReference>
<dbReference type="GO" id="GO:0005524">
    <property type="term" value="F:ATP binding"/>
    <property type="evidence" value="ECO:0007669"/>
    <property type="project" value="UniProtKB-KW"/>
</dbReference>
<keyword evidence="5" id="KW-0460">Magnesium</keyword>
<dbReference type="SUPFAM" id="SSF81593">
    <property type="entry name" value="Nucleotidyltransferase substrate binding subunit/domain"/>
    <property type="match status" value="2"/>
</dbReference>
<dbReference type="EMBL" id="CP016033">
    <property type="protein sequence ID" value="ANK12368.1"/>
    <property type="molecule type" value="Genomic_DNA"/>
</dbReference>
<gene>
    <name evidence="9" type="ORF">A9D12_04745</name>
</gene>
<accession>A0A192D1I5</accession>
<dbReference type="AlphaFoldDB" id="A0A192D1I5"/>
<evidence type="ECO:0000256" key="3">
    <source>
        <dbReference type="ARBA" id="ARBA00022741"/>
    </source>
</evidence>
<feature type="domain" description="PII-uridylyltransferase/Glutamine-synthetase adenylyltransferase" evidence="8">
    <location>
        <begin position="277"/>
        <end position="398"/>
    </location>
</feature>
<dbReference type="Proteomes" id="UP000078263">
    <property type="component" value="Chromosome"/>
</dbReference>
<keyword evidence="10" id="KW-1185">Reference proteome</keyword>
<evidence type="ECO:0000313" key="9">
    <source>
        <dbReference type="EMBL" id="ANK12368.1"/>
    </source>
</evidence>
<feature type="domain" description="Glutamate-ammonia ligase adenylyltransferase repeated" evidence="7">
    <location>
        <begin position="56"/>
        <end position="237"/>
    </location>
</feature>
<evidence type="ECO:0000256" key="6">
    <source>
        <dbReference type="ARBA" id="ARBA00023268"/>
    </source>
</evidence>
<evidence type="ECO:0000256" key="5">
    <source>
        <dbReference type="ARBA" id="ARBA00022842"/>
    </source>
</evidence>
<protein>
    <submittedName>
        <fullName evidence="9">Glutamine-synthetase adenylyltransferase</fullName>
    </submittedName>
</protein>
<dbReference type="Gene3D" id="1.20.120.330">
    <property type="entry name" value="Nucleotidyltransferases domain 2"/>
    <property type="match status" value="2"/>
</dbReference>
<dbReference type="CDD" id="cd05401">
    <property type="entry name" value="NT_GlnE_GlnD_like"/>
    <property type="match status" value="1"/>
</dbReference>
<dbReference type="InterPro" id="IPR005190">
    <property type="entry name" value="GlnE_rpt_dom"/>
</dbReference>
<dbReference type="InterPro" id="IPR013546">
    <property type="entry name" value="PII_UdlTrfase/GS_AdlTrfase"/>
</dbReference>
<proteinExistence type="predicted"/>
<dbReference type="SUPFAM" id="SSF81301">
    <property type="entry name" value="Nucleotidyltransferase"/>
    <property type="match status" value="2"/>
</dbReference>
<dbReference type="OrthoDB" id="9759366at2"/>
<organism evidence="9 10">
    <name type="scientific">Erythrobacter neustonensis</name>
    <dbReference type="NCBI Taxonomy" id="1112"/>
    <lineage>
        <taxon>Bacteria</taxon>
        <taxon>Pseudomonadati</taxon>
        <taxon>Pseudomonadota</taxon>
        <taxon>Alphaproteobacteria</taxon>
        <taxon>Sphingomonadales</taxon>
        <taxon>Erythrobacteraceae</taxon>
        <taxon>Erythrobacter/Porphyrobacter group</taxon>
        <taxon>Erythrobacter</taxon>
    </lineage>
</organism>
<dbReference type="KEGG" id="pns:A9D12_04745"/>
<dbReference type="GO" id="GO:0005829">
    <property type="term" value="C:cytosol"/>
    <property type="evidence" value="ECO:0007669"/>
    <property type="project" value="TreeGrafter"/>
</dbReference>
<dbReference type="NCBIfam" id="NF008292">
    <property type="entry name" value="PRK11072.1"/>
    <property type="match status" value="1"/>
</dbReference>
<evidence type="ECO:0000256" key="4">
    <source>
        <dbReference type="ARBA" id="ARBA00022840"/>
    </source>
</evidence>
<evidence type="ECO:0000259" key="7">
    <source>
        <dbReference type="Pfam" id="PF03710"/>
    </source>
</evidence>
<evidence type="ECO:0000259" key="8">
    <source>
        <dbReference type="Pfam" id="PF08335"/>
    </source>
</evidence>
<reference evidence="9 10" key="1">
    <citation type="submission" date="2016-05" db="EMBL/GenBank/DDBJ databases">
        <title>Compelete Genome Sequence of Bacteriochlorophyll-Synthesizing Bacterium Porphyrobacter neustonensis DSM 9434.</title>
        <authorList>
            <person name="Shi X.-L."/>
            <person name="Wu Y.-H."/>
            <person name="Cheng H."/>
            <person name="Xu L."/>
            <person name="Zhang X.-Q."/>
            <person name="Wang C.-S."/>
            <person name="Xu X.-W."/>
        </authorList>
    </citation>
    <scope>NUCLEOTIDE SEQUENCE [LARGE SCALE GENOMIC DNA]</scope>
    <source>
        <strain evidence="9 10">DSM 9434</strain>
    </source>
</reference>
<dbReference type="PANTHER" id="PTHR30621">
    <property type="entry name" value="GLUTAMINE SYNTHETASE ADENYLYLTRANSFERASE"/>
    <property type="match status" value="1"/>
</dbReference>
<keyword evidence="1 9" id="KW-0808">Transferase</keyword>
<dbReference type="RefSeq" id="WP_068350270.1">
    <property type="nucleotide sequence ID" value="NZ_CP016033.1"/>
</dbReference>
<dbReference type="PANTHER" id="PTHR30621:SF0">
    <property type="entry name" value="BIFUNCTIONAL GLUTAMINE SYNTHETASE ADENYLYLTRANSFERASE_ADENYLYL-REMOVING ENZYME"/>
    <property type="match status" value="1"/>
</dbReference>
<keyword evidence="4" id="KW-0067">ATP-binding</keyword>
<dbReference type="GO" id="GO:0008882">
    <property type="term" value="F:[glutamate-ammonia-ligase] adenylyltransferase activity"/>
    <property type="evidence" value="ECO:0007669"/>
    <property type="project" value="InterPro"/>
</dbReference>
<keyword evidence="3" id="KW-0547">Nucleotide-binding</keyword>
<dbReference type="STRING" id="1112.A9D12_04745"/>
<keyword evidence="6" id="KW-0511">Multifunctional enzyme</keyword>
<dbReference type="InterPro" id="IPR043519">
    <property type="entry name" value="NT_sf"/>
</dbReference>
<dbReference type="GO" id="GO:0000820">
    <property type="term" value="P:regulation of glutamine family amino acid metabolic process"/>
    <property type="evidence" value="ECO:0007669"/>
    <property type="project" value="TreeGrafter"/>
</dbReference>
<sequence length="919" mass="98021">MKRAGNIDWGDALRRARAHAPFLARALDRQPDLELLLTAGAAEAALLWARAQGDHPDPEVGLRRERLALAAALAVADLAGAFTLPEVVGELTDFADRALDRAIRTAIAERTGTDSADGMIALALGKQGAGELNYSSDIDPILLFDRERLPRRPSDDPGDAAQRYARRVVALLASNTADGYALRVDLRLRPASEVNPLAVPVGAALTHYQGAALAWERAAFIRARAAAGDIAAGEDFLTAISSFVWRSQLDFGAIEEIRALTMRIRDSHEGPAAPGPGFDVKRGRGGIREIEFYAQTHQLIHGGRDASLRVRGTRAALDALAAGGWIASENAVILGEGYDRLRQIEHRLQMVNDRQTHALPEGAALDNVARLDGLANGAALVAELAELTARTGRIYEELIGRTETTQVPAAMPASALAASLARWGFAEPDVLAERIESWRDGRHAAIRSPQAVEAWDRLAPALLEAIARSDDPMRAITRWERIIETVPSAITTFRLLAARPDLTERLVAALTLAPVLSDELARKPELLDTLVDRHALDLPGDVPAIIARMQGAAVRDDYEALLDAIRIVTGEIRFALGIQLIEGLADPLAIARALSRTAEAALQLAADATIAEFAAKHGRIAGSELLILGLGRLGGGALTHASDLDIVYLFTGDFSAQSDGPRPLGGTVYYNRLASRVSAALSVPTAQGALYEVDTRLRPQGNQGPMAVSCEAFGKYQREAAWTWEHMALARARVLYGSSPARAALDRVLAEVLHARRDQDALRGAVLAMRAEMARHKPQAGPVDAKLARGGLVDIEFLVHYLQLQGEAADGRPLAEAAPQALSPDLAEALAGLTAAGLIPATLAAPHALMSRMLVAGRLLAPDGREPPPSGARALARACGHESYGELLAAFAAARAVVAGEWKRILGTDILADEQENPA</sequence>
<evidence type="ECO:0000256" key="1">
    <source>
        <dbReference type="ARBA" id="ARBA00022679"/>
    </source>
</evidence>
<name>A0A192D1I5_9SPHN</name>
<keyword evidence="2 9" id="KW-0548">Nucleotidyltransferase</keyword>
<evidence type="ECO:0000313" key="10">
    <source>
        <dbReference type="Proteomes" id="UP000078263"/>
    </source>
</evidence>
<dbReference type="InterPro" id="IPR023057">
    <property type="entry name" value="GlnE"/>
</dbReference>
<feature type="domain" description="Glutamate-ammonia ligase adenylyltransferase repeated" evidence="7">
    <location>
        <begin position="504"/>
        <end position="746"/>
    </location>
</feature>
<dbReference type="Pfam" id="PF08335">
    <property type="entry name" value="GlnD_UR_UTase"/>
    <property type="match status" value="1"/>
</dbReference>
<dbReference type="Gene3D" id="3.30.460.10">
    <property type="entry name" value="Beta Polymerase, domain 2"/>
    <property type="match status" value="2"/>
</dbReference>
<dbReference type="Gene3D" id="1.20.120.1510">
    <property type="match status" value="1"/>
</dbReference>
<evidence type="ECO:0000256" key="2">
    <source>
        <dbReference type="ARBA" id="ARBA00022695"/>
    </source>
</evidence>